<dbReference type="RefSeq" id="WP_344444645.1">
    <property type="nucleotide sequence ID" value="NZ_BAAALF010000122.1"/>
</dbReference>
<feature type="region of interest" description="Disordered" evidence="1">
    <location>
        <begin position="481"/>
        <end position="526"/>
    </location>
</feature>
<dbReference type="EMBL" id="BAAALF010000122">
    <property type="protein sequence ID" value="GAA1256978.1"/>
    <property type="molecule type" value="Genomic_DNA"/>
</dbReference>
<organism evidence="2 3">
    <name type="scientific">Kitasatospora nipponensis</name>
    <dbReference type="NCBI Taxonomy" id="258049"/>
    <lineage>
        <taxon>Bacteria</taxon>
        <taxon>Bacillati</taxon>
        <taxon>Actinomycetota</taxon>
        <taxon>Actinomycetes</taxon>
        <taxon>Kitasatosporales</taxon>
        <taxon>Streptomycetaceae</taxon>
        <taxon>Kitasatospora</taxon>
    </lineage>
</organism>
<proteinExistence type="predicted"/>
<sequence>MTPDEAVVPLFGEPFDSGLALAERHQLSADPAAAQACYEHLLGVAESLDDSPDVRYLRAHLSANLGVVQLDGPDPRGAEIRLEAALDLLRGIESAPMGPRGRQLWLDDLLKALLGRAELLRDRGDLDAASVCLEEAARRLPEFTGDGTRAAELGHHRVLLLIARSEWGAAEELASAVLATTPASVPSVPSQLLAALGLICASTGRFDQAEDYLLRAQEGFEAAGETARQQQLIAQRAYAALRGGELDRAERLFAEASAIFERQRQFGDLAVCEQARGFLAAARGDPAGAAALTELSLARFEERGASIAAADTLLLAAQQAYGRGDIVAMRSLCEQARAIHEAQGVYERCAQADLLVAAGIEESLHRQARHHQAPQDPASRDAAPRDAAPRDAAPRDAAPNDPAGGGPERAAVDAALGLALPAALALEAARYDFASGHARSQWLELAEGAMQLVFRLVMRRQDQGLLFELVEHRCAGASLTLGPGAAQAAPPAHPSPPHSWSPSQPPSPPHSSPRLDPALFPDGAMRVHGHLDGPAALGATVAAAAASVGLRVAPPPRVLMSPGSERTALQEYVEAAESRYHRRIVSDEGVPSWPTTS</sequence>
<name>A0ABN1WUF8_9ACTN</name>
<dbReference type="InterPro" id="IPR011990">
    <property type="entry name" value="TPR-like_helical_dom_sf"/>
</dbReference>
<gene>
    <name evidence="2" type="ORF">GCM10009665_54240</name>
</gene>
<reference evidence="2 3" key="1">
    <citation type="journal article" date="2019" name="Int. J. Syst. Evol. Microbiol.">
        <title>The Global Catalogue of Microorganisms (GCM) 10K type strain sequencing project: providing services to taxonomists for standard genome sequencing and annotation.</title>
        <authorList>
            <consortium name="The Broad Institute Genomics Platform"/>
            <consortium name="The Broad Institute Genome Sequencing Center for Infectious Disease"/>
            <person name="Wu L."/>
            <person name="Ma J."/>
        </authorList>
    </citation>
    <scope>NUCLEOTIDE SEQUENCE [LARGE SCALE GENOMIC DNA]</scope>
    <source>
        <strain evidence="2 3">JCM 13004</strain>
    </source>
</reference>
<feature type="compositionally biased region" description="Basic and acidic residues" evidence="1">
    <location>
        <begin position="378"/>
        <end position="394"/>
    </location>
</feature>
<dbReference type="SUPFAM" id="SSF48452">
    <property type="entry name" value="TPR-like"/>
    <property type="match status" value="2"/>
</dbReference>
<protein>
    <recommendedName>
        <fullName evidence="4">Tetratricopeptide repeat protein</fullName>
    </recommendedName>
</protein>
<evidence type="ECO:0000256" key="1">
    <source>
        <dbReference type="SAM" id="MobiDB-lite"/>
    </source>
</evidence>
<evidence type="ECO:0000313" key="2">
    <source>
        <dbReference type="EMBL" id="GAA1256978.1"/>
    </source>
</evidence>
<dbReference type="Proteomes" id="UP001500037">
    <property type="component" value="Unassembled WGS sequence"/>
</dbReference>
<comment type="caution">
    <text evidence="2">The sequence shown here is derived from an EMBL/GenBank/DDBJ whole genome shotgun (WGS) entry which is preliminary data.</text>
</comment>
<dbReference type="Gene3D" id="1.25.40.10">
    <property type="entry name" value="Tetratricopeptide repeat domain"/>
    <property type="match status" value="2"/>
</dbReference>
<dbReference type="InterPro" id="IPR019734">
    <property type="entry name" value="TPR_rpt"/>
</dbReference>
<dbReference type="SMART" id="SM00028">
    <property type="entry name" value="TPR"/>
    <property type="match status" value="2"/>
</dbReference>
<evidence type="ECO:0000313" key="3">
    <source>
        <dbReference type="Proteomes" id="UP001500037"/>
    </source>
</evidence>
<evidence type="ECO:0008006" key="4">
    <source>
        <dbReference type="Google" id="ProtNLM"/>
    </source>
</evidence>
<feature type="compositionally biased region" description="Pro residues" evidence="1">
    <location>
        <begin position="491"/>
        <end position="511"/>
    </location>
</feature>
<accession>A0ABN1WUF8</accession>
<keyword evidence="3" id="KW-1185">Reference proteome</keyword>
<feature type="region of interest" description="Disordered" evidence="1">
    <location>
        <begin position="365"/>
        <end position="409"/>
    </location>
</feature>